<reference evidence="2 3" key="1">
    <citation type="submission" date="2020-08" db="EMBL/GenBank/DDBJ databases">
        <title>Sequencing the genomes of 1000 actinobacteria strains.</title>
        <authorList>
            <person name="Klenk H.-P."/>
        </authorList>
    </citation>
    <scope>NUCLEOTIDE SEQUENCE [LARGE SCALE GENOMIC DNA]</scope>
    <source>
        <strain evidence="2 3">DSM 105369</strain>
    </source>
</reference>
<keyword evidence="3" id="KW-1185">Reference proteome</keyword>
<evidence type="ECO:0000313" key="2">
    <source>
        <dbReference type="EMBL" id="MBB2893675.1"/>
    </source>
</evidence>
<feature type="transmembrane region" description="Helical" evidence="1">
    <location>
        <begin position="40"/>
        <end position="60"/>
    </location>
</feature>
<dbReference type="AlphaFoldDB" id="A0A839NEV5"/>
<comment type="caution">
    <text evidence="2">The sequence shown here is derived from an EMBL/GenBank/DDBJ whole genome shotgun (WGS) entry which is preliminary data.</text>
</comment>
<gene>
    <name evidence="2" type="ORF">FHU39_003706</name>
</gene>
<feature type="transmembrane region" description="Helical" evidence="1">
    <location>
        <begin position="7"/>
        <end position="28"/>
    </location>
</feature>
<keyword evidence="1" id="KW-1133">Transmembrane helix</keyword>
<accession>A0A839NEV5</accession>
<organism evidence="2 3">
    <name type="scientific">Flexivirga oryzae</name>
    <dbReference type="NCBI Taxonomy" id="1794944"/>
    <lineage>
        <taxon>Bacteria</taxon>
        <taxon>Bacillati</taxon>
        <taxon>Actinomycetota</taxon>
        <taxon>Actinomycetes</taxon>
        <taxon>Micrococcales</taxon>
        <taxon>Dermacoccaceae</taxon>
        <taxon>Flexivirga</taxon>
    </lineage>
</organism>
<keyword evidence="1" id="KW-0812">Transmembrane</keyword>
<dbReference type="EMBL" id="JACHVQ010000003">
    <property type="protein sequence ID" value="MBB2893675.1"/>
    <property type="molecule type" value="Genomic_DNA"/>
</dbReference>
<feature type="transmembrane region" description="Helical" evidence="1">
    <location>
        <begin position="72"/>
        <end position="90"/>
    </location>
</feature>
<evidence type="ECO:0000256" key="1">
    <source>
        <dbReference type="SAM" id="Phobius"/>
    </source>
</evidence>
<evidence type="ECO:0000313" key="3">
    <source>
        <dbReference type="Proteomes" id="UP000559182"/>
    </source>
</evidence>
<keyword evidence="1" id="KW-0472">Membrane</keyword>
<dbReference type="Proteomes" id="UP000559182">
    <property type="component" value="Unassembled WGS sequence"/>
</dbReference>
<feature type="transmembrane region" description="Helical" evidence="1">
    <location>
        <begin position="96"/>
        <end position="113"/>
    </location>
</feature>
<sequence length="133" mass="13107">MRTLIGGALRAVVVMVLAVALLRAAIWLLDGDDPAANADIGVGVVPLVVAAVVAFVWAFVDARRQTSAAAQRLWAVAAVVCGVAAAVRAMDSVGDAVLLGVVGLGIVGAPAYLGSVIGGAHRAALPPAAGPAH</sequence>
<dbReference type="RefSeq" id="WP_183322126.1">
    <property type="nucleotide sequence ID" value="NZ_JACHVQ010000003.1"/>
</dbReference>
<name>A0A839NEV5_9MICO</name>
<protein>
    <submittedName>
        <fullName evidence="2">Uncharacterized protein</fullName>
    </submittedName>
</protein>
<proteinExistence type="predicted"/>